<protein>
    <submittedName>
        <fullName evidence="1">Uncharacterized protein</fullName>
    </submittedName>
</protein>
<accession>A0A7S1PHK5</accession>
<sequence length="129" mass="14850">MDEAKLTQLTAALGTNALLPKQMFDDLGYTKELRNLDILKKAASGKLLDDREKKLAEIQTKINTRYQELIKELLGKHPYYTLDEVKDLAKQFMKAELKKEMKLLDMDQPKEMVEKILANAMTHVKIKGQ</sequence>
<gene>
    <name evidence="1" type="ORF">PCOS0759_LOCUS5855</name>
</gene>
<organism evidence="1">
    <name type="scientific">Percolomonas cosmopolitus</name>
    <dbReference type="NCBI Taxonomy" id="63605"/>
    <lineage>
        <taxon>Eukaryota</taxon>
        <taxon>Discoba</taxon>
        <taxon>Heterolobosea</taxon>
        <taxon>Tetramitia</taxon>
        <taxon>Eutetramitia</taxon>
        <taxon>Percolomonadidae</taxon>
        <taxon>Percolomonas</taxon>
    </lineage>
</organism>
<dbReference type="EMBL" id="HBGD01007002">
    <property type="protein sequence ID" value="CAD9082615.1"/>
    <property type="molecule type" value="Transcribed_RNA"/>
</dbReference>
<dbReference type="AlphaFoldDB" id="A0A7S1PHK5"/>
<name>A0A7S1PHK5_9EUKA</name>
<evidence type="ECO:0000313" key="1">
    <source>
        <dbReference type="EMBL" id="CAD9082615.1"/>
    </source>
</evidence>
<reference evidence="1" key="1">
    <citation type="submission" date="2021-01" db="EMBL/GenBank/DDBJ databases">
        <authorList>
            <person name="Corre E."/>
            <person name="Pelletier E."/>
            <person name="Niang G."/>
            <person name="Scheremetjew M."/>
            <person name="Finn R."/>
            <person name="Kale V."/>
            <person name="Holt S."/>
            <person name="Cochrane G."/>
            <person name="Meng A."/>
            <person name="Brown T."/>
            <person name="Cohen L."/>
        </authorList>
    </citation>
    <scope>NUCLEOTIDE SEQUENCE</scope>
    <source>
        <strain evidence="1">WS</strain>
    </source>
</reference>
<proteinExistence type="predicted"/>